<dbReference type="PRINTS" id="PR01002">
    <property type="entry name" value="FLGFLGJ"/>
</dbReference>
<evidence type="ECO:0000313" key="4">
    <source>
        <dbReference type="EMBL" id="GGC74573.1"/>
    </source>
</evidence>
<comment type="caution">
    <text evidence="4">The sequence shown here is derived from an EMBL/GenBank/DDBJ whole genome shotgun (WGS) entry which is preliminary data.</text>
</comment>
<feature type="region of interest" description="Disordered" evidence="2">
    <location>
        <begin position="1"/>
        <end position="42"/>
    </location>
</feature>
<dbReference type="PANTHER" id="PTHR33308:SF9">
    <property type="entry name" value="PEPTIDOGLYCAN HYDROLASE FLGJ"/>
    <property type="match status" value="1"/>
</dbReference>
<dbReference type="GO" id="GO:0004040">
    <property type="term" value="F:amidase activity"/>
    <property type="evidence" value="ECO:0007669"/>
    <property type="project" value="InterPro"/>
</dbReference>
<feature type="domain" description="Mannosyl-glycoprotein endo-beta-N-acetylglucosamidase-like" evidence="3">
    <location>
        <begin position="96"/>
        <end position="260"/>
    </location>
</feature>
<evidence type="ECO:0000256" key="1">
    <source>
        <dbReference type="ARBA" id="ARBA00022801"/>
    </source>
</evidence>
<reference evidence="4" key="2">
    <citation type="submission" date="2020-09" db="EMBL/GenBank/DDBJ databases">
        <authorList>
            <person name="Sun Q."/>
            <person name="Zhou Y."/>
        </authorList>
    </citation>
    <scope>NUCLEOTIDE SEQUENCE</scope>
    <source>
        <strain evidence="4">CGMCC 1.10998</strain>
    </source>
</reference>
<keyword evidence="5" id="KW-1185">Reference proteome</keyword>
<evidence type="ECO:0000256" key="2">
    <source>
        <dbReference type="SAM" id="MobiDB-lite"/>
    </source>
</evidence>
<evidence type="ECO:0000259" key="3">
    <source>
        <dbReference type="SMART" id="SM00047"/>
    </source>
</evidence>
<evidence type="ECO:0000313" key="5">
    <source>
        <dbReference type="Proteomes" id="UP000637423"/>
    </source>
</evidence>
<dbReference type="AlphaFoldDB" id="A0A916UIU0"/>
<name>A0A916UIU0_9BURK</name>
<protein>
    <recommendedName>
        <fullName evidence="3">Mannosyl-glycoprotein endo-beta-N-acetylglucosamidase-like domain-containing protein</fullName>
    </recommendedName>
</protein>
<accession>A0A916UIU0</accession>
<dbReference type="SMART" id="SM00047">
    <property type="entry name" value="LYZ2"/>
    <property type="match status" value="1"/>
</dbReference>
<feature type="compositionally biased region" description="Polar residues" evidence="2">
    <location>
        <begin position="10"/>
        <end position="19"/>
    </location>
</feature>
<dbReference type="EMBL" id="BMED01000002">
    <property type="protein sequence ID" value="GGC74573.1"/>
    <property type="molecule type" value="Genomic_DNA"/>
</dbReference>
<sequence length="271" mass="28279">MRQADLYSATMRSASSNLQATASTPPARAIASTAPAAPSAPAAGNNSFASLFGEVRTDVNDFIQHGSSETGSAALSTLSAEGQVYRERLQTTLSADNTAGDESQQQFLASIAPWAQQAGERLGVSADLVAAHAALESGWGRHPLRQADGGDTNNLFALKAAGNWRGGIAQSLTTEYEGGNALKKTEAFRSYPDQASAFKDYAQLLLNNPRYRSALNTGSDAHAFAQGLARGGYATDPAYAGKLARIADQIQAGRVATQHDATVAKTNQSGD</sequence>
<dbReference type="InterPro" id="IPR002901">
    <property type="entry name" value="MGlyc_endo_b_GlcNAc-like_dom"/>
</dbReference>
<dbReference type="Pfam" id="PF01832">
    <property type="entry name" value="Glucosaminidase"/>
    <property type="match status" value="1"/>
</dbReference>
<feature type="compositionally biased region" description="Low complexity" evidence="2">
    <location>
        <begin position="20"/>
        <end position="42"/>
    </location>
</feature>
<proteinExistence type="predicted"/>
<dbReference type="Gene3D" id="2.10.70.40">
    <property type="entry name" value="peptidoglycan hydrolase"/>
    <property type="match status" value="1"/>
</dbReference>
<gene>
    <name evidence="4" type="ORF">GCM10011396_22280</name>
</gene>
<dbReference type="Proteomes" id="UP000637423">
    <property type="component" value="Unassembled WGS sequence"/>
</dbReference>
<organism evidence="4 5">
    <name type="scientific">Undibacterium terreum</name>
    <dbReference type="NCBI Taxonomy" id="1224302"/>
    <lineage>
        <taxon>Bacteria</taxon>
        <taxon>Pseudomonadati</taxon>
        <taxon>Pseudomonadota</taxon>
        <taxon>Betaproteobacteria</taxon>
        <taxon>Burkholderiales</taxon>
        <taxon>Oxalobacteraceae</taxon>
        <taxon>Undibacterium</taxon>
    </lineage>
</organism>
<dbReference type="InterPro" id="IPR051056">
    <property type="entry name" value="Glycosyl_Hydrolase_73"/>
</dbReference>
<dbReference type="Gene3D" id="1.10.530.10">
    <property type="match status" value="1"/>
</dbReference>
<dbReference type="GO" id="GO:0071973">
    <property type="term" value="P:bacterial-type flagellum-dependent cell motility"/>
    <property type="evidence" value="ECO:0007669"/>
    <property type="project" value="TreeGrafter"/>
</dbReference>
<reference evidence="4" key="1">
    <citation type="journal article" date="2014" name="Int. J. Syst. Evol. Microbiol.">
        <title>Complete genome sequence of Corynebacterium casei LMG S-19264T (=DSM 44701T), isolated from a smear-ripened cheese.</title>
        <authorList>
            <consortium name="US DOE Joint Genome Institute (JGI-PGF)"/>
            <person name="Walter F."/>
            <person name="Albersmeier A."/>
            <person name="Kalinowski J."/>
            <person name="Ruckert C."/>
        </authorList>
    </citation>
    <scope>NUCLEOTIDE SEQUENCE</scope>
    <source>
        <strain evidence="4">CGMCC 1.10998</strain>
    </source>
</reference>
<dbReference type="PANTHER" id="PTHR33308">
    <property type="entry name" value="PEPTIDOGLYCAN HYDROLASE FLGJ"/>
    <property type="match status" value="1"/>
</dbReference>
<keyword evidence="1" id="KW-0378">Hydrolase</keyword>